<evidence type="ECO:0000256" key="3">
    <source>
        <dbReference type="ARBA" id="ARBA00023274"/>
    </source>
</evidence>
<comment type="function">
    <text evidence="4 6">This protein binds to the 23S rRNA, and is important in its secondary structure. It is located near the subunit interface in the base of the L7/L12 stalk, and near the tRNA binding site of the peptidyltransferase center.</text>
</comment>
<dbReference type="Gene3D" id="3.90.930.12">
    <property type="entry name" value="Ribosomal protein L6, alpha-beta domain"/>
    <property type="match status" value="2"/>
</dbReference>
<dbReference type="HAMAP" id="MF_01365_B">
    <property type="entry name" value="Ribosomal_uL6_B"/>
    <property type="match status" value="1"/>
</dbReference>
<dbReference type="SUPFAM" id="SSF56053">
    <property type="entry name" value="Ribosomal protein L6"/>
    <property type="match status" value="2"/>
</dbReference>
<proteinExistence type="inferred from homology"/>
<dbReference type="PROSITE" id="PS00525">
    <property type="entry name" value="RIBOSOMAL_L6_1"/>
    <property type="match status" value="1"/>
</dbReference>
<evidence type="ECO:0000256" key="5">
    <source>
        <dbReference type="RuleBase" id="RU003869"/>
    </source>
</evidence>
<name>A0A0F5PS57_9HYPH</name>
<evidence type="ECO:0000256" key="1">
    <source>
        <dbReference type="ARBA" id="ARBA00009356"/>
    </source>
</evidence>
<dbReference type="GO" id="GO:0022625">
    <property type="term" value="C:cytosolic large ribosomal subunit"/>
    <property type="evidence" value="ECO:0007669"/>
    <property type="project" value="UniProtKB-UniRule"/>
</dbReference>
<dbReference type="InterPro" id="IPR020040">
    <property type="entry name" value="Ribosomal_uL6_a/b-dom"/>
</dbReference>
<dbReference type="PATRIC" id="fig|728005.3.peg.2469"/>
<feature type="domain" description="Large ribosomal subunit protein uL6 alpha-beta" evidence="7">
    <location>
        <begin position="91"/>
        <end position="164"/>
    </location>
</feature>
<organism evidence="9 11">
    <name type="scientific">Devosia psychrophila</name>
    <dbReference type="NCBI Taxonomy" id="728005"/>
    <lineage>
        <taxon>Bacteria</taxon>
        <taxon>Pseudomonadati</taxon>
        <taxon>Pseudomonadota</taxon>
        <taxon>Alphaproteobacteria</taxon>
        <taxon>Hyphomicrobiales</taxon>
        <taxon>Devosiaceae</taxon>
        <taxon>Devosia</taxon>
    </lineage>
</organism>
<evidence type="ECO:0000313" key="11">
    <source>
        <dbReference type="Proteomes" id="UP000182258"/>
    </source>
</evidence>
<dbReference type="Proteomes" id="UP000182258">
    <property type="component" value="Unassembled WGS sequence"/>
</dbReference>
<dbReference type="PANTHER" id="PTHR11655">
    <property type="entry name" value="60S/50S RIBOSOMAL PROTEIN L6/L9"/>
    <property type="match status" value="1"/>
</dbReference>
<keyword evidence="4 6" id="KW-0694">RNA-binding</keyword>
<comment type="subunit">
    <text evidence="4">Part of the 50S ribosomal subunit.</text>
</comment>
<dbReference type="InterPro" id="IPR019906">
    <property type="entry name" value="Ribosomal_uL6_bac-type"/>
</dbReference>
<dbReference type="PANTHER" id="PTHR11655:SF14">
    <property type="entry name" value="LARGE RIBOSOMAL SUBUNIT PROTEIN UL6M"/>
    <property type="match status" value="1"/>
</dbReference>
<evidence type="ECO:0000313" key="9">
    <source>
        <dbReference type="EMBL" id="SFC66031.1"/>
    </source>
</evidence>
<dbReference type="STRING" id="728005.SAMN04488059_108108"/>
<reference evidence="9 11" key="2">
    <citation type="submission" date="2016-10" db="EMBL/GenBank/DDBJ databases">
        <authorList>
            <person name="de Groot N.N."/>
        </authorList>
    </citation>
    <scope>NUCLEOTIDE SEQUENCE [LARGE SCALE GENOMIC DNA]</scope>
    <source>
        <strain evidence="9 11">CGMCC 1.10210</strain>
    </source>
</reference>
<evidence type="ECO:0000256" key="2">
    <source>
        <dbReference type="ARBA" id="ARBA00022980"/>
    </source>
</evidence>
<reference evidence="8 10" key="1">
    <citation type="submission" date="2015-03" db="EMBL/GenBank/DDBJ databases">
        <authorList>
            <person name="Lepp D."/>
            <person name="Hassan Y.I."/>
            <person name="Li X.-Z."/>
            <person name="Zhou T."/>
        </authorList>
    </citation>
    <scope>NUCLEOTIDE SEQUENCE [LARGE SCALE GENOMIC DNA]</scope>
    <source>
        <strain evidence="8 10">Cr7-05</strain>
    </source>
</reference>
<dbReference type="Pfam" id="PF00347">
    <property type="entry name" value="Ribosomal_L6"/>
    <property type="match status" value="2"/>
</dbReference>
<dbReference type="GO" id="GO:0019843">
    <property type="term" value="F:rRNA binding"/>
    <property type="evidence" value="ECO:0007669"/>
    <property type="project" value="UniProtKB-UniRule"/>
</dbReference>
<dbReference type="OrthoDB" id="9805007at2"/>
<keyword evidence="2 4" id="KW-0689">Ribosomal protein</keyword>
<dbReference type="PRINTS" id="PR00059">
    <property type="entry name" value="RIBOSOMALL6"/>
</dbReference>
<dbReference type="GO" id="GO:0003735">
    <property type="term" value="F:structural constituent of ribosome"/>
    <property type="evidence" value="ECO:0007669"/>
    <property type="project" value="UniProtKB-UniRule"/>
</dbReference>
<dbReference type="InterPro" id="IPR002358">
    <property type="entry name" value="Ribosomal_uL6_CS"/>
</dbReference>
<comment type="similarity">
    <text evidence="1 4 5">Belongs to the universal ribosomal protein uL6 family.</text>
</comment>
<dbReference type="GO" id="GO:0002181">
    <property type="term" value="P:cytoplasmic translation"/>
    <property type="evidence" value="ECO:0007669"/>
    <property type="project" value="TreeGrafter"/>
</dbReference>
<dbReference type="RefSeq" id="WP_046172881.1">
    <property type="nucleotide sequence ID" value="NZ_FOMB01000008.1"/>
</dbReference>
<gene>
    <name evidence="4" type="primary">rplF</name>
    <name evidence="9" type="ORF">SAMN04488059_108108</name>
    <name evidence="8" type="ORF">WH91_20625</name>
</gene>
<dbReference type="PIRSF" id="PIRSF002162">
    <property type="entry name" value="Ribosomal_L6"/>
    <property type="match status" value="1"/>
</dbReference>
<evidence type="ECO:0000256" key="4">
    <source>
        <dbReference type="HAMAP-Rule" id="MF_01365"/>
    </source>
</evidence>
<dbReference type="InterPro" id="IPR036789">
    <property type="entry name" value="Ribosomal_uL6-like_a/b-dom_sf"/>
</dbReference>
<dbReference type="InterPro" id="IPR000702">
    <property type="entry name" value="Ribosomal_uL6-like"/>
</dbReference>
<evidence type="ECO:0000313" key="8">
    <source>
        <dbReference type="EMBL" id="KKC31216.1"/>
    </source>
</evidence>
<protein>
    <recommendedName>
        <fullName evidence="4">Large ribosomal subunit protein uL6</fullName>
    </recommendedName>
</protein>
<dbReference type="EMBL" id="LAPV01000199">
    <property type="protein sequence ID" value="KKC31216.1"/>
    <property type="molecule type" value="Genomic_DNA"/>
</dbReference>
<evidence type="ECO:0000313" key="10">
    <source>
        <dbReference type="Proteomes" id="UP000033519"/>
    </source>
</evidence>
<feature type="domain" description="Large ribosomal subunit protein uL6 alpha-beta" evidence="7">
    <location>
        <begin position="13"/>
        <end position="82"/>
    </location>
</feature>
<keyword evidence="10" id="KW-1185">Reference proteome</keyword>
<dbReference type="AlphaFoldDB" id="A0A0F5PS57"/>
<keyword evidence="3 4" id="KW-0687">Ribonucleoprotein</keyword>
<keyword evidence="4 6" id="KW-0699">rRNA-binding</keyword>
<dbReference type="FunFam" id="3.90.930.12:FF:000001">
    <property type="entry name" value="50S ribosomal protein L6"/>
    <property type="match status" value="1"/>
</dbReference>
<evidence type="ECO:0000256" key="6">
    <source>
        <dbReference type="RuleBase" id="RU003870"/>
    </source>
</evidence>
<dbReference type="Proteomes" id="UP000033519">
    <property type="component" value="Unassembled WGS sequence"/>
</dbReference>
<sequence length="177" mass="18982">MSRTGKKPVPPVSGVTITINGRTVTAKGPKGELSIDLMDVINVEETSEGLVVTPTNDTKFARAAWGTTRALLQNIVTGVSAGFERRLAIQGVGYRAALQGKDIKLSLGFSHEVIYQAPAGITLAVPAPTEIIITGADKQQVGQVAANIRAWRKPEPYKGKGVRYLGEQVFRKEGKKK</sequence>
<dbReference type="NCBIfam" id="TIGR03654">
    <property type="entry name" value="L6_bact"/>
    <property type="match status" value="1"/>
</dbReference>
<evidence type="ECO:0000259" key="7">
    <source>
        <dbReference type="Pfam" id="PF00347"/>
    </source>
</evidence>
<accession>A0A0F5PS57</accession>
<dbReference type="EMBL" id="FOMB01000008">
    <property type="protein sequence ID" value="SFC66031.1"/>
    <property type="molecule type" value="Genomic_DNA"/>
</dbReference>